<dbReference type="GO" id="GO:0000160">
    <property type="term" value="P:phosphorelay signal transduction system"/>
    <property type="evidence" value="ECO:0007669"/>
    <property type="project" value="InterPro"/>
</dbReference>
<evidence type="ECO:0000259" key="16">
    <source>
        <dbReference type="PROSITE" id="PS50110"/>
    </source>
</evidence>
<dbReference type="SMART" id="SM00065">
    <property type="entry name" value="GAF"/>
    <property type="match status" value="1"/>
</dbReference>
<dbReference type="Pfam" id="PF13185">
    <property type="entry name" value="GAF_2"/>
    <property type="match status" value="1"/>
</dbReference>
<dbReference type="InterPro" id="IPR036890">
    <property type="entry name" value="HATPase_C_sf"/>
</dbReference>
<evidence type="ECO:0000256" key="4">
    <source>
        <dbReference type="ARBA" id="ARBA00022723"/>
    </source>
</evidence>
<keyword evidence="3" id="KW-0808">Transferase</keyword>
<keyword evidence="9" id="KW-0460">Magnesium</keyword>
<evidence type="ECO:0000259" key="18">
    <source>
        <dbReference type="PROSITE" id="PS50113"/>
    </source>
</evidence>
<evidence type="ECO:0000256" key="9">
    <source>
        <dbReference type="ARBA" id="ARBA00022842"/>
    </source>
</evidence>
<dbReference type="Gene3D" id="3.30.450.40">
    <property type="match status" value="1"/>
</dbReference>
<dbReference type="AlphaFoldDB" id="A0A6J4T0J5"/>
<evidence type="ECO:0000256" key="2">
    <source>
        <dbReference type="ARBA" id="ARBA00022553"/>
    </source>
</evidence>
<evidence type="ECO:0000313" key="20">
    <source>
        <dbReference type="EMBL" id="CAA9510623.1"/>
    </source>
</evidence>
<protein>
    <recommendedName>
        <fullName evidence="1">protein-serine/threonine phosphatase</fullName>
        <ecNumber evidence="1">3.1.3.16</ecNumber>
    </recommendedName>
    <alternativeName>
        <fullName evidence="14">Protein-serine/threonine phosphatase</fullName>
    </alternativeName>
    <alternativeName>
        <fullName evidence="13">Serine/threonine-protein kinase</fullName>
    </alternativeName>
</protein>
<comment type="catalytic activity">
    <reaction evidence="11">
        <text>O-phospho-L-seryl-[protein] + H2O = L-seryl-[protein] + phosphate</text>
        <dbReference type="Rhea" id="RHEA:20629"/>
        <dbReference type="Rhea" id="RHEA-COMP:9863"/>
        <dbReference type="Rhea" id="RHEA-COMP:11604"/>
        <dbReference type="ChEBI" id="CHEBI:15377"/>
        <dbReference type="ChEBI" id="CHEBI:29999"/>
        <dbReference type="ChEBI" id="CHEBI:43474"/>
        <dbReference type="ChEBI" id="CHEBI:83421"/>
        <dbReference type="EC" id="3.1.3.16"/>
    </reaction>
</comment>
<sequence length="805" mass="87002">MPDSLPNVLLVDDRPENLLALEAVLAPLPCKLVSVTSGQEALRRLLHDEFALILLDVQMPELDGFETAEYIKRRKRTRAVPIIFVTAISKERHHVFRGYESGAVDYVFKPYDPQLLRAKVQVFLELHAATRQVHRSEELLRATFDCAPIGMARLDAEGAVQQVNRALSGVLGMREGSLLGRSLDSVTHPDDVALDVKQRRDLLRGRIDSYDVEKRLIDATGEEVGALLSFSVARDEDDALRALLVQVQDIRERQRAQLAWQELMREQAARAEAEAAAERQRAIRALTDAALAPLGLRELLEELLGRISDLLSVDGAAVLLDEGDIGHVIVHAAGEAAAFVQEHGPAPEGVLAARIMRDKRPVIVADASNEPGIGTHALGDSVTSMLGVPLLVGDVAIGALEVGTLFERRFTEDDIDLLQLAADRAALAIQRVRYLESQQGIAEELQRSLLPQSLPPIPGLSMAARYFAGGAGTRVGGDWYDTIPLPGGRIALVIGDVAGRGVQAASMMGQLRSALRAYALEGYSPAKVLEGLNRFLLSLSWDSMATALVLLLEPPTGRITYANAGHPPPLVLGADGVARTLSDTLSVPLGALDVAGYREGSAVLEPGATLVLYTDGLVEQRDELIDLGIERLETALVEDGPADPEVLCERIIKKTIGGEANDDVTLLVVQASMSLGEEMDLELIGDPAALAAFRQGLRRWLAEAGAVPEEVQDIVMACNEACQNAIEHAYGLAPEPFDVSLTTDEGEVVITIRDRGGWRDSKSKDRGRGLPLMRALMDVVDIEQRPTGSTVVLRRTLRATAAAVQ</sequence>
<evidence type="ECO:0000259" key="17">
    <source>
        <dbReference type="PROSITE" id="PS50112"/>
    </source>
</evidence>
<feature type="domain" description="PAS" evidence="17">
    <location>
        <begin position="136"/>
        <end position="206"/>
    </location>
</feature>
<dbReference type="InterPro" id="IPR029016">
    <property type="entry name" value="GAF-like_dom_sf"/>
</dbReference>
<dbReference type="Pfam" id="PF13581">
    <property type="entry name" value="HATPase_c_2"/>
    <property type="match status" value="1"/>
</dbReference>
<dbReference type="PANTHER" id="PTHR43156:SF2">
    <property type="entry name" value="STAGE II SPORULATION PROTEIN E"/>
    <property type="match status" value="1"/>
</dbReference>
<dbReference type="Gene3D" id="3.30.565.10">
    <property type="entry name" value="Histidine kinase-like ATPase, C-terminal domain"/>
    <property type="match status" value="1"/>
</dbReference>
<dbReference type="Pfam" id="PF07228">
    <property type="entry name" value="SpoIIE"/>
    <property type="match status" value="1"/>
</dbReference>
<proteinExistence type="predicted"/>
<dbReference type="SUPFAM" id="SSF52172">
    <property type="entry name" value="CheY-like"/>
    <property type="match status" value="1"/>
</dbReference>
<dbReference type="SMART" id="SM00331">
    <property type="entry name" value="PP2C_SIG"/>
    <property type="match status" value="1"/>
</dbReference>
<evidence type="ECO:0000256" key="12">
    <source>
        <dbReference type="ARBA" id="ARBA00056274"/>
    </source>
</evidence>
<dbReference type="SUPFAM" id="SSF81606">
    <property type="entry name" value="PP2C-like"/>
    <property type="match status" value="1"/>
</dbReference>
<feature type="domain" description="PAC" evidence="18">
    <location>
        <begin position="210"/>
        <end position="262"/>
    </location>
</feature>
<dbReference type="CDD" id="cd16936">
    <property type="entry name" value="HATPase_RsbW-like"/>
    <property type="match status" value="1"/>
</dbReference>
<dbReference type="InterPro" id="IPR001932">
    <property type="entry name" value="PPM-type_phosphatase-like_dom"/>
</dbReference>
<feature type="modified residue" description="4-aspartylphosphate" evidence="15">
    <location>
        <position position="56"/>
    </location>
</feature>
<evidence type="ECO:0000256" key="15">
    <source>
        <dbReference type="PROSITE-ProRule" id="PRU00169"/>
    </source>
</evidence>
<dbReference type="InterPro" id="IPR001789">
    <property type="entry name" value="Sig_transdc_resp-reg_receiver"/>
</dbReference>
<dbReference type="GO" id="GO:0016301">
    <property type="term" value="F:kinase activity"/>
    <property type="evidence" value="ECO:0007669"/>
    <property type="project" value="UniProtKB-KW"/>
</dbReference>
<dbReference type="InterPro" id="IPR000014">
    <property type="entry name" value="PAS"/>
</dbReference>
<dbReference type="Pfam" id="PF13426">
    <property type="entry name" value="PAS_9"/>
    <property type="match status" value="1"/>
</dbReference>
<dbReference type="EC" id="3.1.3.16" evidence="1"/>
<keyword evidence="5" id="KW-0547">Nucleotide-binding</keyword>
<keyword evidence="6" id="KW-0418">Kinase</keyword>
<keyword evidence="8" id="KW-0067">ATP-binding</keyword>
<dbReference type="Pfam" id="PF00072">
    <property type="entry name" value="Response_reg"/>
    <property type="match status" value="1"/>
</dbReference>
<accession>A0A6J4T0J5</accession>
<keyword evidence="10" id="KW-0464">Manganese</keyword>
<evidence type="ECO:0000256" key="5">
    <source>
        <dbReference type="ARBA" id="ARBA00022741"/>
    </source>
</evidence>
<keyword evidence="2 15" id="KW-0597">Phosphoprotein</keyword>
<evidence type="ECO:0000256" key="6">
    <source>
        <dbReference type="ARBA" id="ARBA00022777"/>
    </source>
</evidence>
<dbReference type="GO" id="GO:0004722">
    <property type="term" value="F:protein serine/threonine phosphatase activity"/>
    <property type="evidence" value="ECO:0007669"/>
    <property type="project" value="UniProtKB-EC"/>
</dbReference>
<evidence type="ECO:0000259" key="19">
    <source>
        <dbReference type="PROSITE" id="PS51746"/>
    </source>
</evidence>
<dbReference type="FunFam" id="3.60.40.10:FF:000005">
    <property type="entry name" value="Serine/threonine protein phosphatase"/>
    <property type="match status" value="1"/>
</dbReference>
<dbReference type="PANTHER" id="PTHR43156">
    <property type="entry name" value="STAGE II SPORULATION PROTEIN E-RELATED"/>
    <property type="match status" value="1"/>
</dbReference>
<dbReference type="NCBIfam" id="TIGR00229">
    <property type="entry name" value="sensory_box"/>
    <property type="match status" value="1"/>
</dbReference>
<dbReference type="InterPro" id="IPR011006">
    <property type="entry name" value="CheY-like_superfamily"/>
</dbReference>
<evidence type="ECO:0000256" key="1">
    <source>
        <dbReference type="ARBA" id="ARBA00013081"/>
    </source>
</evidence>
<dbReference type="PROSITE" id="PS50112">
    <property type="entry name" value="PAS"/>
    <property type="match status" value="1"/>
</dbReference>
<dbReference type="Gene3D" id="3.40.50.2300">
    <property type="match status" value="1"/>
</dbReference>
<dbReference type="GO" id="GO:0046872">
    <property type="term" value="F:metal ion binding"/>
    <property type="evidence" value="ECO:0007669"/>
    <property type="project" value="UniProtKB-KW"/>
</dbReference>
<gene>
    <name evidence="20" type="ORF">AVDCRST_MAG85-2315</name>
</gene>
<comment type="function">
    <text evidence="12">Primarily acts as an independent SigF regulator that is sensitive to the osmosensory signal, mediating the cross talk of PknD with the SigF regulon. Possesses both phosphatase and kinase activities. The kinase domain functions as a classic anti-sigma factor-like kinase to phosphorylate the anti-anti-sigma factor domain at the canonical regulatory site, and the phosphatase domain antagonizes this activity.</text>
</comment>
<evidence type="ECO:0000256" key="14">
    <source>
        <dbReference type="ARBA" id="ARBA00081350"/>
    </source>
</evidence>
<keyword evidence="7" id="KW-0378">Hydrolase</keyword>
<dbReference type="SUPFAM" id="SSF55781">
    <property type="entry name" value="GAF domain-like"/>
    <property type="match status" value="1"/>
</dbReference>
<reference evidence="20" key="1">
    <citation type="submission" date="2020-02" db="EMBL/GenBank/DDBJ databases">
        <authorList>
            <person name="Meier V. D."/>
        </authorList>
    </citation>
    <scope>NUCLEOTIDE SEQUENCE</scope>
    <source>
        <strain evidence="20">AVDCRST_MAG85</strain>
    </source>
</reference>
<keyword evidence="4" id="KW-0479">Metal-binding</keyword>
<name>A0A6J4T0J5_9ACTN</name>
<dbReference type="PROSITE" id="PS50113">
    <property type="entry name" value="PAC"/>
    <property type="match status" value="1"/>
</dbReference>
<dbReference type="InterPro" id="IPR003018">
    <property type="entry name" value="GAF"/>
</dbReference>
<evidence type="ECO:0000256" key="3">
    <source>
        <dbReference type="ARBA" id="ARBA00022679"/>
    </source>
</evidence>
<dbReference type="SUPFAM" id="SSF55785">
    <property type="entry name" value="PYP-like sensor domain (PAS domain)"/>
    <property type="match status" value="1"/>
</dbReference>
<evidence type="ECO:0000256" key="8">
    <source>
        <dbReference type="ARBA" id="ARBA00022840"/>
    </source>
</evidence>
<evidence type="ECO:0000256" key="11">
    <source>
        <dbReference type="ARBA" id="ARBA00047761"/>
    </source>
</evidence>
<feature type="domain" description="Response regulatory" evidence="16">
    <location>
        <begin position="7"/>
        <end position="124"/>
    </location>
</feature>
<dbReference type="InterPro" id="IPR003594">
    <property type="entry name" value="HATPase_dom"/>
</dbReference>
<organism evidence="20">
    <name type="scientific">uncultured Solirubrobacteraceae bacterium</name>
    <dbReference type="NCBI Taxonomy" id="1162706"/>
    <lineage>
        <taxon>Bacteria</taxon>
        <taxon>Bacillati</taxon>
        <taxon>Actinomycetota</taxon>
        <taxon>Thermoleophilia</taxon>
        <taxon>Solirubrobacterales</taxon>
        <taxon>Solirubrobacteraceae</taxon>
        <taxon>environmental samples</taxon>
    </lineage>
</organism>
<dbReference type="PROSITE" id="PS50110">
    <property type="entry name" value="RESPONSE_REGULATORY"/>
    <property type="match status" value="1"/>
</dbReference>
<dbReference type="PROSITE" id="PS51746">
    <property type="entry name" value="PPM_2"/>
    <property type="match status" value="1"/>
</dbReference>
<dbReference type="SUPFAM" id="SSF55874">
    <property type="entry name" value="ATPase domain of HSP90 chaperone/DNA topoisomerase II/histidine kinase"/>
    <property type="match status" value="1"/>
</dbReference>
<dbReference type="InterPro" id="IPR036457">
    <property type="entry name" value="PPM-type-like_dom_sf"/>
</dbReference>
<dbReference type="Gene3D" id="3.30.450.20">
    <property type="entry name" value="PAS domain"/>
    <property type="match status" value="1"/>
</dbReference>
<evidence type="ECO:0000256" key="7">
    <source>
        <dbReference type="ARBA" id="ARBA00022801"/>
    </source>
</evidence>
<dbReference type="CDD" id="cd00130">
    <property type="entry name" value="PAS"/>
    <property type="match status" value="1"/>
</dbReference>
<dbReference type="InterPro" id="IPR000700">
    <property type="entry name" value="PAS-assoc_C"/>
</dbReference>
<evidence type="ECO:0000256" key="13">
    <source>
        <dbReference type="ARBA" id="ARBA00075117"/>
    </source>
</evidence>
<dbReference type="SMART" id="SM00448">
    <property type="entry name" value="REC"/>
    <property type="match status" value="1"/>
</dbReference>
<dbReference type="GO" id="GO:0005524">
    <property type="term" value="F:ATP binding"/>
    <property type="evidence" value="ECO:0007669"/>
    <property type="project" value="UniProtKB-KW"/>
</dbReference>
<dbReference type="SMART" id="SM00091">
    <property type="entry name" value="PAS"/>
    <property type="match status" value="1"/>
</dbReference>
<dbReference type="InterPro" id="IPR035965">
    <property type="entry name" value="PAS-like_dom_sf"/>
</dbReference>
<dbReference type="EMBL" id="CADCVT010000255">
    <property type="protein sequence ID" value="CAA9510623.1"/>
    <property type="molecule type" value="Genomic_DNA"/>
</dbReference>
<evidence type="ECO:0000256" key="10">
    <source>
        <dbReference type="ARBA" id="ARBA00023211"/>
    </source>
</evidence>
<dbReference type="InterPro" id="IPR052016">
    <property type="entry name" value="Bact_Sigma-Reg"/>
</dbReference>
<feature type="domain" description="PPM-type phosphatase" evidence="19">
    <location>
        <begin position="459"/>
        <end position="671"/>
    </location>
</feature>
<dbReference type="Gene3D" id="3.60.40.10">
    <property type="entry name" value="PPM-type phosphatase domain"/>
    <property type="match status" value="1"/>
</dbReference>